<gene>
    <name evidence="1" type="ORF">DF168_01427</name>
</gene>
<evidence type="ECO:0000313" key="2">
    <source>
        <dbReference type="Proteomes" id="UP000247465"/>
    </source>
</evidence>
<accession>A0A2Z4AIK9</accession>
<protein>
    <submittedName>
        <fullName evidence="1">Uncharacterized protein</fullName>
    </submittedName>
</protein>
<sequence length="87" mass="9664">MYRPNEKLRRALPSIANQKGSSIKIATLRGRKLIGQVKSATTYLETNKPPSALDLNLQNSERQKLCLGSRSGIGKYRYSATIRSGEL</sequence>
<dbReference type="Proteomes" id="UP000247465">
    <property type="component" value="Chromosome"/>
</dbReference>
<evidence type="ECO:0000313" key="1">
    <source>
        <dbReference type="EMBL" id="AWT60224.1"/>
    </source>
</evidence>
<reference evidence="1 2" key="1">
    <citation type="submission" date="2018-06" db="EMBL/GenBank/DDBJ databases">
        <title>Draft Genome Sequence of a Novel Marine Bacterium Related to the Verrucomicrobia.</title>
        <authorList>
            <person name="Vosseberg J."/>
            <person name="Martijn J."/>
            <person name="Ettema T.J.G."/>
        </authorList>
    </citation>
    <scope>NUCLEOTIDE SEQUENCE [LARGE SCALE GENOMIC DNA]</scope>
    <source>
        <strain evidence="1">TARA_B100001123</strain>
    </source>
</reference>
<organism evidence="1 2">
    <name type="scientific">Candidatus Moanibacter tarae</name>
    <dbReference type="NCBI Taxonomy" id="2200854"/>
    <lineage>
        <taxon>Bacteria</taxon>
        <taxon>Pseudomonadati</taxon>
        <taxon>Verrucomicrobiota</taxon>
        <taxon>Opitutia</taxon>
        <taxon>Puniceicoccales</taxon>
        <taxon>Puniceicoccales incertae sedis</taxon>
        <taxon>Candidatus Moanibacter</taxon>
    </lineage>
</organism>
<name>A0A2Z4AIK9_9BACT</name>
<dbReference type="EMBL" id="CP029803">
    <property type="protein sequence ID" value="AWT60224.1"/>
    <property type="molecule type" value="Genomic_DNA"/>
</dbReference>
<dbReference type="AlphaFoldDB" id="A0A2Z4AIK9"/>
<dbReference type="KEGG" id="mtar:DF168_01427"/>
<proteinExistence type="predicted"/>